<protein>
    <submittedName>
        <fullName evidence="6">CST complex subunit STN1</fullName>
    </submittedName>
</protein>
<dbReference type="GO" id="GO:0000781">
    <property type="term" value="C:chromosome, telomeric region"/>
    <property type="evidence" value="ECO:0007669"/>
    <property type="project" value="UniProtKB-SubCell"/>
</dbReference>
<dbReference type="AlphaFoldDB" id="A0A2K1QZ09"/>
<keyword evidence="7" id="KW-1185">Reference proteome</keyword>
<dbReference type="InParanoid" id="A0A2K1QZ09"/>
<accession>A0A2K1QZ09</accession>
<feature type="region of interest" description="Disordered" evidence="4">
    <location>
        <begin position="243"/>
        <end position="281"/>
    </location>
</feature>
<evidence type="ECO:0000256" key="3">
    <source>
        <dbReference type="ARBA" id="ARBA00022895"/>
    </source>
</evidence>
<dbReference type="Proteomes" id="UP000243797">
    <property type="component" value="Unassembled WGS sequence"/>
</dbReference>
<dbReference type="CDD" id="cd03524">
    <property type="entry name" value="RPA2_OBF_family"/>
    <property type="match status" value="1"/>
</dbReference>
<reference evidence="6 7" key="1">
    <citation type="submission" date="2017-06" db="EMBL/GenBank/DDBJ databases">
        <title>Draft genome sequence of a variant of Elsinoe murrayae.</title>
        <authorList>
            <person name="Cheng Q."/>
        </authorList>
    </citation>
    <scope>NUCLEOTIDE SEQUENCE [LARGE SCALE GENOMIC DNA]</scope>
    <source>
        <strain evidence="6 7">CQ-2017a</strain>
    </source>
</reference>
<evidence type="ECO:0000313" key="6">
    <source>
        <dbReference type="EMBL" id="PNS20285.1"/>
    </source>
</evidence>
<organism evidence="6 7">
    <name type="scientific">Sphaceloma murrayae</name>
    <dbReference type="NCBI Taxonomy" id="2082308"/>
    <lineage>
        <taxon>Eukaryota</taxon>
        <taxon>Fungi</taxon>
        <taxon>Dikarya</taxon>
        <taxon>Ascomycota</taxon>
        <taxon>Pezizomycotina</taxon>
        <taxon>Dothideomycetes</taxon>
        <taxon>Dothideomycetidae</taxon>
        <taxon>Myriangiales</taxon>
        <taxon>Elsinoaceae</taxon>
        <taxon>Sphaceloma</taxon>
    </lineage>
</organism>
<evidence type="ECO:0000313" key="7">
    <source>
        <dbReference type="Proteomes" id="UP000243797"/>
    </source>
</evidence>
<dbReference type="Gene3D" id="2.40.50.140">
    <property type="entry name" value="Nucleic acid-binding proteins"/>
    <property type="match status" value="1"/>
</dbReference>
<evidence type="ECO:0000259" key="5">
    <source>
        <dbReference type="Pfam" id="PF10451"/>
    </source>
</evidence>
<comment type="subcellular location">
    <subcellularLocation>
        <location evidence="1">Chromosome</location>
        <location evidence="1">Telomere</location>
    </subcellularLocation>
</comment>
<feature type="compositionally biased region" description="Basic and acidic residues" evidence="4">
    <location>
        <begin position="243"/>
        <end position="273"/>
    </location>
</feature>
<dbReference type="InterPro" id="IPR018856">
    <property type="entry name" value="Stn1_N"/>
</dbReference>
<keyword evidence="3" id="KW-0779">Telomere</keyword>
<evidence type="ECO:0000256" key="1">
    <source>
        <dbReference type="ARBA" id="ARBA00004574"/>
    </source>
</evidence>
<dbReference type="SUPFAM" id="SSF50249">
    <property type="entry name" value="Nucleic acid-binding proteins"/>
    <property type="match status" value="1"/>
</dbReference>
<feature type="domain" description="CST complex subunit Stn1 N-terminal" evidence="5">
    <location>
        <begin position="64"/>
        <end position="113"/>
    </location>
</feature>
<dbReference type="OrthoDB" id="77828at2759"/>
<evidence type="ECO:0000256" key="4">
    <source>
        <dbReference type="SAM" id="MobiDB-lite"/>
    </source>
</evidence>
<dbReference type="InterPro" id="IPR012340">
    <property type="entry name" value="NA-bd_OB-fold"/>
</dbReference>
<proteinExistence type="predicted"/>
<dbReference type="Pfam" id="PF10451">
    <property type="entry name" value="Stn1"/>
    <property type="match status" value="1"/>
</dbReference>
<evidence type="ECO:0000256" key="2">
    <source>
        <dbReference type="ARBA" id="ARBA00022454"/>
    </source>
</evidence>
<name>A0A2K1QZ09_9PEZI</name>
<gene>
    <name evidence="6" type="ORF">CAC42_5735</name>
</gene>
<comment type="caution">
    <text evidence="6">The sequence shown here is derived from an EMBL/GenBank/DDBJ whole genome shotgun (WGS) entry which is preliminary data.</text>
</comment>
<keyword evidence="2" id="KW-0158">Chromosome</keyword>
<dbReference type="EMBL" id="NKHZ01000025">
    <property type="protein sequence ID" value="PNS20285.1"/>
    <property type="molecule type" value="Genomic_DNA"/>
</dbReference>
<sequence>MSNGRVAGYEHAIPPAKYFGASPTYNQWCKLSIADALYRLREAKGFEGKSHHITSSAQSVARFDGHVGQNILFYLNHPIQYAYLVGIIVSIEVTSTGPAIITLDDGTGACIDLVILRDKSSEVFGRTQTDRVTMGSSSGAIGMILDTKTLYLDDDLLQPGLVVKAKGTFSAYRGVRQINLKRLNILKDTAEELAAWEAETKFRTEVLSEPWILSTKQRQSIDAMNKQEEAQLKLEEARADLEKKQRARKLEQHMRKRAKREEEEERQRRKLEAEMDEGALV</sequence>